<name>A0AAW1JAE4_SAPOF</name>
<keyword evidence="3" id="KW-1185">Reference proteome</keyword>
<sequence length="77" mass="8957">MGNGMKGGMKYFRMPLHYPRYTKDDYLHMSETTLDRLFAEYGLTVQGDIAFKQEFAIGTFLWPSYVDARNSKGSKYN</sequence>
<gene>
    <name evidence="2" type="ORF">RND81_08G216400</name>
</gene>
<dbReference type="AlphaFoldDB" id="A0AAW1JAE4"/>
<organism evidence="2 3">
    <name type="scientific">Saponaria officinalis</name>
    <name type="common">Common soapwort</name>
    <name type="synonym">Lychnis saponaria</name>
    <dbReference type="NCBI Taxonomy" id="3572"/>
    <lineage>
        <taxon>Eukaryota</taxon>
        <taxon>Viridiplantae</taxon>
        <taxon>Streptophyta</taxon>
        <taxon>Embryophyta</taxon>
        <taxon>Tracheophyta</taxon>
        <taxon>Spermatophyta</taxon>
        <taxon>Magnoliopsida</taxon>
        <taxon>eudicotyledons</taxon>
        <taxon>Gunneridae</taxon>
        <taxon>Pentapetalae</taxon>
        <taxon>Caryophyllales</taxon>
        <taxon>Caryophyllaceae</taxon>
        <taxon>Caryophylleae</taxon>
        <taxon>Saponaria</taxon>
    </lineage>
</organism>
<dbReference type="Proteomes" id="UP001443914">
    <property type="component" value="Unassembled WGS sequence"/>
</dbReference>
<dbReference type="PANTHER" id="PTHR33513">
    <property type="entry name" value="OS06G0523300 PROTEIN"/>
    <property type="match status" value="1"/>
</dbReference>
<proteinExistence type="predicted"/>
<accession>A0AAW1JAE4</accession>
<protein>
    <recommendedName>
        <fullName evidence="1">DUF7722 domain-containing protein</fullName>
    </recommendedName>
</protein>
<evidence type="ECO:0000313" key="2">
    <source>
        <dbReference type="EMBL" id="KAK9700087.1"/>
    </source>
</evidence>
<evidence type="ECO:0000313" key="3">
    <source>
        <dbReference type="Proteomes" id="UP001443914"/>
    </source>
</evidence>
<reference evidence="2" key="1">
    <citation type="submission" date="2024-03" db="EMBL/GenBank/DDBJ databases">
        <title>WGS assembly of Saponaria officinalis var. Norfolk2.</title>
        <authorList>
            <person name="Jenkins J."/>
            <person name="Shu S."/>
            <person name="Grimwood J."/>
            <person name="Barry K."/>
            <person name="Goodstein D."/>
            <person name="Schmutz J."/>
            <person name="Leebens-Mack J."/>
            <person name="Osbourn A."/>
        </authorList>
    </citation>
    <scope>NUCLEOTIDE SEQUENCE [LARGE SCALE GENOMIC DNA]</scope>
    <source>
        <strain evidence="2">JIC</strain>
    </source>
</reference>
<dbReference type="InterPro" id="IPR056139">
    <property type="entry name" value="DUF7722"/>
</dbReference>
<dbReference type="PANTHER" id="PTHR33513:SF45">
    <property type="entry name" value="CYTOPLASMIC TRNA 2-THIOLATION PROTEIN"/>
    <property type="match status" value="1"/>
</dbReference>
<comment type="caution">
    <text evidence="2">The sequence shown here is derived from an EMBL/GenBank/DDBJ whole genome shotgun (WGS) entry which is preliminary data.</text>
</comment>
<dbReference type="Pfam" id="PF24847">
    <property type="entry name" value="DUF7722"/>
    <property type="match status" value="1"/>
</dbReference>
<feature type="domain" description="DUF7722" evidence="1">
    <location>
        <begin position="18"/>
        <end position="63"/>
    </location>
</feature>
<evidence type="ECO:0000259" key="1">
    <source>
        <dbReference type="Pfam" id="PF24847"/>
    </source>
</evidence>
<dbReference type="EMBL" id="JBDFQZ010000008">
    <property type="protein sequence ID" value="KAK9700087.1"/>
    <property type="molecule type" value="Genomic_DNA"/>
</dbReference>